<gene>
    <name evidence="2" type="ORF">DPX16_17274</name>
</gene>
<dbReference type="EMBL" id="RJVU01048406">
    <property type="protein sequence ID" value="ROL43453.1"/>
    <property type="molecule type" value="Genomic_DNA"/>
</dbReference>
<dbReference type="AlphaFoldDB" id="A0A3N0YB40"/>
<keyword evidence="3" id="KW-1185">Reference proteome</keyword>
<sequence>MLLNTLEYTRARGLQKWVHNMTAGRHYNGHKAARPKSMIDMGDSSSDDAEKSSVLQTHSLREFEQQGVAKIQKASENESRFCLSGDSELCAALPSFSVSFG</sequence>
<dbReference type="Proteomes" id="UP000281406">
    <property type="component" value="Unassembled WGS sequence"/>
</dbReference>
<proteinExistence type="predicted"/>
<comment type="caution">
    <text evidence="2">The sequence shown here is derived from an EMBL/GenBank/DDBJ whole genome shotgun (WGS) entry which is preliminary data.</text>
</comment>
<evidence type="ECO:0000313" key="2">
    <source>
        <dbReference type="EMBL" id="ROL43453.1"/>
    </source>
</evidence>
<evidence type="ECO:0000256" key="1">
    <source>
        <dbReference type="SAM" id="MobiDB-lite"/>
    </source>
</evidence>
<dbReference type="OrthoDB" id="10255000at2759"/>
<accession>A0A3N0YB40</accession>
<feature type="region of interest" description="Disordered" evidence="1">
    <location>
        <begin position="27"/>
        <end position="55"/>
    </location>
</feature>
<reference evidence="2 3" key="1">
    <citation type="submission" date="2018-10" db="EMBL/GenBank/DDBJ databases">
        <title>Genome assembly for a Yunnan-Guizhou Plateau 3E fish, Anabarilius grahami (Regan), and its evolutionary and genetic applications.</title>
        <authorList>
            <person name="Jiang W."/>
        </authorList>
    </citation>
    <scope>NUCLEOTIDE SEQUENCE [LARGE SCALE GENOMIC DNA]</scope>
    <source>
        <strain evidence="2">AG-KIZ</strain>
        <tissue evidence="2">Muscle</tissue>
    </source>
</reference>
<evidence type="ECO:0000313" key="3">
    <source>
        <dbReference type="Proteomes" id="UP000281406"/>
    </source>
</evidence>
<protein>
    <submittedName>
        <fullName evidence="2">Uncharacterized protein</fullName>
    </submittedName>
</protein>
<name>A0A3N0YB40_ANAGA</name>
<organism evidence="2 3">
    <name type="scientific">Anabarilius grahami</name>
    <name type="common">Kanglang fish</name>
    <name type="synonym">Barilius grahami</name>
    <dbReference type="NCBI Taxonomy" id="495550"/>
    <lineage>
        <taxon>Eukaryota</taxon>
        <taxon>Metazoa</taxon>
        <taxon>Chordata</taxon>
        <taxon>Craniata</taxon>
        <taxon>Vertebrata</taxon>
        <taxon>Euteleostomi</taxon>
        <taxon>Actinopterygii</taxon>
        <taxon>Neopterygii</taxon>
        <taxon>Teleostei</taxon>
        <taxon>Ostariophysi</taxon>
        <taxon>Cypriniformes</taxon>
        <taxon>Xenocyprididae</taxon>
        <taxon>Xenocypridinae</taxon>
        <taxon>Xenocypridinae incertae sedis</taxon>
        <taxon>Anabarilius</taxon>
    </lineage>
</organism>